<gene>
    <name evidence="2" type="ORF">CK203_050846</name>
</gene>
<feature type="compositionally biased region" description="Acidic residues" evidence="1">
    <location>
        <begin position="1"/>
        <end position="12"/>
    </location>
</feature>
<feature type="region of interest" description="Disordered" evidence="1">
    <location>
        <begin position="1"/>
        <end position="101"/>
    </location>
</feature>
<dbReference type="AlphaFoldDB" id="A0A438HBW1"/>
<organism evidence="2 3">
    <name type="scientific">Vitis vinifera</name>
    <name type="common">Grape</name>
    <dbReference type="NCBI Taxonomy" id="29760"/>
    <lineage>
        <taxon>Eukaryota</taxon>
        <taxon>Viridiplantae</taxon>
        <taxon>Streptophyta</taxon>
        <taxon>Embryophyta</taxon>
        <taxon>Tracheophyta</taxon>
        <taxon>Spermatophyta</taxon>
        <taxon>Magnoliopsida</taxon>
        <taxon>eudicotyledons</taxon>
        <taxon>Gunneridae</taxon>
        <taxon>Pentapetalae</taxon>
        <taxon>rosids</taxon>
        <taxon>Vitales</taxon>
        <taxon>Vitaceae</taxon>
        <taxon>Viteae</taxon>
        <taxon>Vitis</taxon>
    </lineage>
</organism>
<proteinExistence type="predicted"/>
<accession>A0A438HBW1</accession>
<evidence type="ECO:0000256" key="1">
    <source>
        <dbReference type="SAM" id="MobiDB-lite"/>
    </source>
</evidence>
<sequence length="101" mass="11117">MERESEGDEGDAREENRRRRKEGSFGVESKTFEIGVRGEEGQNSSRYCGEQGRGLILGPSGADECRSLPGQSEPVHQGRGNWKMGKGDGKKMGELIPWCGM</sequence>
<protein>
    <submittedName>
        <fullName evidence="2">Uncharacterized protein</fullName>
    </submittedName>
</protein>
<dbReference type="EMBL" id="QGNW01000247">
    <property type="protein sequence ID" value="RVW81849.1"/>
    <property type="molecule type" value="Genomic_DNA"/>
</dbReference>
<evidence type="ECO:0000313" key="2">
    <source>
        <dbReference type="EMBL" id="RVW81849.1"/>
    </source>
</evidence>
<evidence type="ECO:0000313" key="3">
    <source>
        <dbReference type="Proteomes" id="UP000288805"/>
    </source>
</evidence>
<dbReference type="Proteomes" id="UP000288805">
    <property type="component" value="Unassembled WGS sequence"/>
</dbReference>
<reference evidence="2 3" key="1">
    <citation type="journal article" date="2018" name="PLoS Genet.">
        <title>Population sequencing reveals clonal diversity and ancestral inbreeding in the grapevine cultivar Chardonnay.</title>
        <authorList>
            <person name="Roach M.J."/>
            <person name="Johnson D.L."/>
            <person name="Bohlmann J."/>
            <person name="van Vuuren H.J."/>
            <person name="Jones S.J."/>
            <person name="Pretorius I.S."/>
            <person name="Schmidt S.A."/>
            <person name="Borneman A.R."/>
        </authorList>
    </citation>
    <scope>NUCLEOTIDE SEQUENCE [LARGE SCALE GENOMIC DNA]</scope>
    <source>
        <strain evidence="3">cv. Chardonnay</strain>
        <tissue evidence="2">Leaf</tissue>
    </source>
</reference>
<name>A0A438HBW1_VITVI</name>
<comment type="caution">
    <text evidence="2">The sequence shown here is derived from an EMBL/GenBank/DDBJ whole genome shotgun (WGS) entry which is preliminary data.</text>
</comment>